<dbReference type="PROSITE" id="PS50082">
    <property type="entry name" value="WD_REPEATS_2"/>
    <property type="match status" value="11"/>
</dbReference>
<dbReference type="InterPro" id="IPR020472">
    <property type="entry name" value="WD40_PAC1"/>
</dbReference>
<dbReference type="Pfam" id="PF00400">
    <property type="entry name" value="WD40"/>
    <property type="match status" value="12"/>
</dbReference>
<dbReference type="InterPro" id="IPR036322">
    <property type="entry name" value="WD40_repeat_dom_sf"/>
</dbReference>
<dbReference type="Gene3D" id="2.130.10.10">
    <property type="entry name" value="YVTN repeat-like/Quinoprotein amine dehydrogenase"/>
    <property type="match status" value="3"/>
</dbReference>
<dbReference type="SUPFAM" id="SSF52540">
    <property type="entry name" value="P-loop containing nucleoside triphosphate hydrolases"/>
    <property type="match status" value="1"/>
</dbReference>
<dbReference type="PROSITE" id="PS50113">
    <property type="entry name" value="PAC"/>
    <property type="match status" value="1"/>
</dbReference>
<dbReference type="Pfam" id="PF14516">
    <property type="entry name" value="AAA_35"/>
    <property type="match status" value="1"/>
</dbReference>
<dbReference type="InterPro" id="IPR001610">
    <property type="entry name" value="PAC"/>
</dbReference>
<dbReference type="Gene3D" id="3.40.50.300">
    <property type="entry name" value="P-loop containing nucleotide triphosphate hydrolases"/>
    <property type="match status" value="1"/>
</dbReference>
<reference evidence="1" key="3">
    <citation type="submission" date="2020-02" db="EMBL/GenBank/DDBJ databases">
        <authorList>
            <person name="Sarangi A.N."/>
            <person name="Ghosh S."/>
            <person name="Mukherjee M."/>
            <person name="Tripathy S."/>
        </authorList>
    </citation>
    <scope>NUCLEOTIDE SEQUENCE</scope>
    <source>
        <strain evidence="1">BDU141951</strain>
    </source>
</reference>
<sequence length="1312" mass="146050">MTSSFCYHVGGCLQADAPNYVVRQADRDLQAALQAREFGYVFSSRQMGKSSLLIRMKQQLQATGAACAYLDMTRLGTTGLTQTQWYAGVVMSLLQSLGLSQRLQFHDWWQAHAELTLVQRLNHLVETVLLPEETGPPLYIFIDEIDSLLSLEFSTDDFFAWMRACYNQRSHDPRYRRLTFALFGVTTPTDLMADKQRTPFNVGRAIPLTGFTLAESAPLQAGLEPWVDHPSAVLKSILDWTAGQPFLTQKLCDLAVQTAQQAEMQPLSLSSGMAELWVEELVRSRILDHWEAQDEPIHLRTIRDHLFWHQNRTGRILGIYQALLQGQTIPTDDSREQVDLLLSGLLVRQGNRLAIKNRIYQEVFTEPWVERQLQRLRPYAAALTGWVTRDRQDPTYLLQGQTLQQAEQWAQGKSLSDLDYQFLAASQDAERQRIQHLLDAKAESERFFRQLAEAVPQIVWIVEPDGNLSYSNQQGKDFSGLPLEALQGQQRMNVVHPDDRPGSRAAWENAHATGEPYEVQLRMRDAEGNYRWFLNRAVPIRDAQGQVMKWFGTSTDLDDVKRVEEAKRLQEVEARLVEQEKRLQQEQRARRLQRSLLGSVSLALLVSTLLGSFAFWEKRQSALREVAAITNASEAQFASGNRLDALVAAMQAQTRLNQLSQAPASLATQVEADLRRASFQVVERNRFGTDAGIVLGTAVNAEGRIASAHLSGAIALWHPDGRLIQVLTGHEGEVMDVAFSPDGKILISTGRDGTVRWWTADGTPIKTVNAHQNRGMAVDVSPDWQWIASASEDQTVKLWSRDGQLQQTFRGHDDFVWDVAFSPDSQTLASASWDNTLKLWSMNGQRLQTFANRQVSEKGENRLVSVTFSPNGQTIATGDWYGDVIWWQRDGTWLRTQSEHDNAVISLAFSPDGQTLASSSWDDTIKFWNTEGNLIKTLAGHATGTWEVQFAGDNQRLISGGGDSLLRLWQLQPESLTVLRGHQASVWGVAWTPDGHIVSASADGTLKQWNAQNHLQHSITVERGESWTVAVSPNDGAIAAVHNDGSLTLWDGAGNLRQTVLAHEDVAFDVAYNANGQAIATTGWDGAIRLWSDDGTAQQTLIADQQRLNAVAFSPDDQWLAAVGDDQILRLWQRQASGQFVIPPQIELTADTENLLDVAFSPDSQYVATAGEGGLVKLWTLAGEPVKTLEGHTARVNAIAFIPSNSGLPTDWGTVLVTASWDKSIKLWGLDGTLRLTLEGHEERVLDVDFAPATATHGPMLASSGIDDVVIVWPLDQLLNPDQVMAAGCTWVQDYLATHPEVATQVNICQKP</sequence>
<dbReference type="PROSITE" id="PS50112">
    <property type="entry name" value="PAS"/>
    <property type="match status" value="1"/>
</dbReference>
<dbReference type="CDD" id="cd00130">
    <property type="entry name" value="PAS"/>
    <property type="match status" value="1"/>
</dbReference>
<dbReference type="Gene3D" id="3.30.450.20">
    <property type="entry name" value="PAS domain"/>
    <property type="match status" value="1"/>
</dbReference>
<name>A0A0C1V5I2_9CYAN</name>
<comment type="caution">
    <text evidence="1">The sequence shown here is derived from an EMBL/GenBank/DDBJ whole genome shotgun (WGS) entry which is preliminary data.</text>
</comment>
<dbReference type="InterPro" id="IPR019775">
    <property type="entry name" value="WD40_repeat_CS"/>
</dbReference>
<gene>
    <name evidence="1" type="ORF">QQ91_009300</name>
</gene>
<dbReference type="EMBL" id="JTHE02000003">
    <property type="protein sequence ID" value="NEV67309.1"/>
    <property type="molecule type" value="Genomic_DNA"/>
</dbReference>
<dbReference type="SUPFAM" id="SSF55785">
    <property type="entry name" value="PYP-like sensor domain (PAS domain)"/>
    <property type="match status" value="1"/>
</dbReference>
<dbReference type="PROSITE" id="PS50294">
    <property type="entry name" value="WD_REPEATS_REGION"/>
    <property type="match status" value="10"/>
</dbReference>
<dbReference type="PRINTS" id="PR00320">
    <property type="entry name" value="GPROTEINBRPT"/>
</dbReference>
<protein>
    <submittedName>
        <fullName evidence="1">PAS domain-containing protein</fullName>
    </submittedName>
</protein>
<accession>A0A0C1V5I2</accession>
<dbReference type="InterPro" id="IPR013655">
    <property type="entry name" value="PAS_fold_3"/>
</dbReference>
<dbReference type="InterPro" id="IPR011047">
    <property type="entry name" value="Quinoprotein_ADH-like_sf"/>
</dbReference>
<dbReference type="InterPro" id="IPR015943">
    <property type="entry name" value="WD40/YVTN_repeat-like_dom_sf"/>
</dbReference>
<dbReference type="PROSITE" id="PS00678">
    <property type="entry name" value="WD_REPEATS_1"/>
    <property type="match status" value="1"/>
</dbReference>
<dbReference type="NCBIfam" id="TIGR00229">
    <property type="entry name" value="sensory_box"/>
    <property type="match status" value="1"/>
</dbReference>
<proteinExistence type="predicted"/>
<dbReference type="CDD" id="cd00200">
    <property type="entry name" value="WD40"/>
    <property type="match status" value="2"/>
</dbReference>
<dbReference type="SMART" id="SM00320">
    <property type="entry name" value="WD40"/>
    <property type="match status" value="14"/>
</dbReference>
<dbReference type="InterPro" id="IPR001680">
    <property type="entry name" value="WD40_rpt"/>
</dbReference>
<dbReference type="InterPro" id="IPR000014">
    <property type="entry name" value="PAS"/>
</dbReference>
<evidence type="ECO:0000313" key="1">
    <source>
        <dbReference type="EMBL" id="NEV67309.1"/>
    </source>
</evidence>
<dbReference type="Pfam" id="PF08447">
    <property type="entry name" value="PAS_3"/>
    <property type="match status" value="1"/>
</dbReference>
<reference evidence="1" key="1">
    <citation type="submission" date="2014-11" db="EMBL/GenBank/DDBJ databases">
        <authorList>
            <person name="Malar M.C."/>
            <person name="Sen D."/>
            <person name="Tripathy S."/>
        </authorList>
    </citation>
    <scope>NUCLEOTIDE SEQUENCE</scope>
    <source>
        <strain evidence="1">BDU141951</strain>
    </source>
</reference>
<dbReference type="SMART" id="SM00091">
    <property type="entry name" value="PAS"/>
    <property type="match status" value="1"/>
</dbReference>
<organism evidence="1">
    <name type="scientific">Lyngbya confervoides BDU141951</name>
    <dbReference type="NCBI Taxonomy" id="1574623"/>
    <lineage>
        <taxon>Bacteria</taxon>
        <taxon>Bacillati</taxon>
        <taxon>Cyanobacteriota</taxon>
        <taxon>Cyanophyceae</taxon>
        <taxon>Oscillatoriophycideae</taxon>
        <taxon>Oscillatoriales</taxon>
        <taxon>Microcoleaceae</taxon>
        <taxon>Lyngbya</taxon>
    </lineage>
</organism>
<dbReference type="SUPFAM" id="SSF50978">
    <property type="entry name" value="WD40 repeat-like"/>
    <property type="match status" value="1"/>
</dbReference>
<dbReference type="FunFam" id="3.30.450.20:FF:000099">
    <property type="entry name" value="Sensory box sensor histidine kinase"/>
    <property type="match status" value="1"/>
</dbReference>
<dbReference type="PANTHER" id="PTHR19848">
    <property type="entry name" value="WD40 REPEAT PROTEIN"/>
    <property type="match status" value="1"/>
</dbReference>
<dbReference type="InterPro" id="IPR035965">
    <property type="entry name" value="PAS-like_dom_sf"/>
</dbReference>
<reference evidence="1" key="2">
    <citation type="journal article" date="2015" name="Genome Announc.">
        <title>Draft Genome Sequence of Filamentous Marine Cyanobacterium Lyngbya confervoides Strain BDU141951.</title>
        <authorList>
            <person name="Chandrababunaidu M.M."/>
            <person name="Sen D."/>
            <person name="Tripathy S."/>
        </authorList>
    </citation>
    <scope>NUCLEOTIDE SEQUENCE</scope>
    <source>
        <strain evidence="1">BDU141951</strain>
    </source>
</reference>
<dbReference type="PANTHER" id="PTHR19848:SF8">
    <property type="entry name" value="F-BOX AND WD REPEAT DOMAIN CONTAINING 7"/>
    <property type="match status" value="1"/>
</dbReference>
<dbReference type="SUPFAM" id="SSF50998">
    <property type="entry name" value="Quinoprotein alcohol dehydrogenase-like"/>
    <property type="match status" value="1"/>
</dbReference>
<dbReference type="InterPro" id="IPR027417">
    <property type="entry name" value="P-loop_NTPase"/>
</dbReference>
<dbReference type="SMART" id="SM00086">
    <property type="entry name" value="PAC"/>
    <property type="match status" value="1"/>
</dbReference>
<dbReference type="InterPro" id="IPR000700">
    <property type="entry name" value="PAS-assoc_C"/>
</dbReference>